<reference evidence="2 3" key="1">
    <citation type="submission" date="2022-09" db="EMBL/GenBank/DDBJ databases">
        <title>Complete genome sequence of Janibacter terrae strain COS04-44, PCL-degrading bacteria isolated from oil spilled coast.</title>
        <authorList>
            <person name="Park H."/>
            <person name="Kim J.Y."/>
            <person name="An S.H."/>
            <person name="Lee C.M."/>
            <person name="Weon H.-Y."/>
        </authorList>
    </citation>
    <scope>NUCLEOTIDE SEQUENCE [LARGE SCALE GENOMIC DNA]</scope>
    <source>
        <strain evidence="2 3">COS04-44</strain>
    </source>
</reference>
<dbReference type="RefSeq" id="WP_338537812.1">
    <property type="nucleotide sequence ID" value="NZ_CP104874.1"/>
</dbReference>
<dbReference type="GO" id="GO:0004852">
    <property type="term" value="F:uroporphyrinogen-III synthase activity"/>
    <property type="evidence" value="ECO:0007669"/>
    <property type="project" value="UniProtKB-EC"/>
</dbReference>
<dbReference type="NCBIfam" id="NF005568">
    <property type="entry name" value="PRK07239.1"/>
    <property type="match status" value="1"/>
</dbReference>
<dbReference type="Pfam" id="PF02602">
    <property type="entry name" value="HEM4"/>
    <property type="match status" value="1"/>
</dbReference>
<organism evidence="2 3">
    <name type="scientific">Janibacter terrae</name>
    <dbReference type="NCBI Taxonomy" id="103817"/>
    <lineage>
        <taxon>Bacteria</taxon>
        <taxon>Bacillati</taxon>
        <taxon>Actinomycetota</taxon>
        <taxon>Actinomycetes</taxon>
        <taxon>Micrococcales</taxon>
        <taxon>Intrasporangiaceae</taxon>
        <taxon>Janibacter</taxon>
    </lineage>
</organism>
<dbReference type="PANTHER" id="PTHR40082">
    <property type="entry name" value="BLR5956 PROTEIN"/>
    <property type="match status" value="1"/>
</dbReference>
<sequence>MSTPLPAVMAGRTVLITADRRSEDLADAFIRRGATIRHAAAISIVPHADDERLLDDTRALLADPPEVVVITTGQGLRGWIEAAEVAGLDADLLRVLGGARILARGPKAKGALIAQGLAPAWVAESETAAEIIEHLAGKDLTGTHVAVQHHGNGSDGIDAALAESGARVSPFVVYRWGPAPDPAAVTASAQAVAAGEIDTVVFTSAGAVEAWFAAADAVGATAEIVRRAADSVLFAAVGPVTAAPLRAKGVEPLVPERSRMGALVRAVLQHRSPGAGADGR</sequence>
<protein>
    <submittedName>
        <fullName evidence="2">Uroporphyrinogen-III synthase</fullName>
        <ecNumber evidence="2">4.2.1.75</ecNumber>
    </submittedName>
</protein>
<dbReference type="EMBL" id="CP104874">
    <property type="protein sequence ID" value="WWF04433.1"/>
    <property type="molecule type" value="Genomic_DNA"/>
</dbReference>
<evidence type="ECO:0000313" key="3">
    <source>
        <dbReference type="Proteomes" id="UP001381003"/>
    </source>
</evidence>
<feature type="domain" description="Tetrapyrrole biosynthesis uroporphyrinogen III synthase" evidence="1">
    <location>
        <begin position="24"/>
        <end position="264"/>
    </location>
</feature>
<dbReference type="Proteomes" id="UP001381003">
    <property type="component" value="Chromosome"/>
</dbReference>
<dbReference type="Gene3D" id="3.40.50.10090">
    <property type="match status" value="2"/>
</dbReference>
<gene>
    <name evidence="2" type="ORF">N5P18_12115</name>
</gene>
<keyword evidence="2" id="KW-0456">Lyase</keyword>
<dbReference type="SUPFAM" id="SSF69618">
    <property type="entry name" value="HemD-like"/>
    <property type="match status" value="1"/>
</dbReference>
<dbReference type="PANTHER" id="PTHR40082:SF1">
    <property type="entry name" value="BLR5956 PROTEIN"/>
    <property type="match status" value="1"/>
</dbReference>
<proteinExistence type="predicted"/>
<dbReference type="InterPro" id="IPR003754">
    <property type="entry name" value="4pyrrol_synth_uPrphyn_synth"/>
</dbReference>
<keyword evidence="3" id="KW-1185">Reference proteome</keyword>
<evidence type="ECO:0000313" key="2">
    <source>
        <dbReference type="EMBL" id="WWF04433.1"/>
    </source>
</evidence>
<name>A0ABZ2FD36_9MICO</name>
<dbReference type="InterPro" id="IPR036108">
    <property type="entry name" value="4pyrrol_syn_uPrphyn_synt_sf"/>
</dbReference>
<dbReference type="EC" id="4.2.1.75" evidence="2"/>
<dbReference type="CDD" id="cd06578">
    <property type="entry name" value="HemD"/>
    <property type="match status" value="1"/>
</dbReference>
<dbReference type="InterPro" id="IPR039793">
    <property type="entry name" value="UROS/Hem4"/>
</dbReference>
<evidence type="ECO:0000259" key="1">
    <source>
        <dbReference type="Pfam" id="PF02602"/>
    </source>
</evidence>
<accession>A0ABZ2FD36</accession>